<dbReference type="KEGG" id="dps:DP0993"/>
<organism evidence="1 2">
    <name type="scientific">Desulfotalea psychrophila (strain LSv54 / DSM 12343)</name>
    <dbReference type="NCBI Taxonomy" id="177439"/>
    <lineage>
        <taxon>Bacteria</taxon>
        <taxon>Pseudomonadati</taxon>
        <taxon>Thermodesulfobacteriota</taxon>
        <taxon>Desulfobulbia</taxon>
        <taxon>Desulfobulbales</taxon>
        <taxon>Desulfocapsaceae</taxon>
        <taxon>Desulfotalea</taxon>
    </lineage>
</organism>
<evidence type="ECO:0000313" key="2">
    <source>
        <dbReference type="Proteomes" id="UP000000602"/>
    </source>
</evidence>
<accession>Q6APK2</accession>
<dbReference type="HOGENOM" id="CLU_2408503_0_0_7"/>
<proteinExistence type="predicted"/>
<dbReference type="RefSeq" id="WP_011188236.1">
    <property type="nucleotide sequence ID" value="NC_006138.1"/>
</dbReference>
<dbReference type="STRING" id="177439.DP0993"/>
<protein>
    <submittedName>
        <fullName evidence="1">Uncharacterized protein</fullName>
    </submittedName>
</protein>
<dbReference type="AlphaFoldDB" id="Q6APK2"/>
<sequence>MNKTTLVKNLAKEDLIAHLKDLKQQIETRLIGQRLAELSIKYTQDHSQDFRRDDLNGVLELGAFVHDEILSTDMLFDSLVSALDKRVLELES</sequence>
<dbReference type="EMBL" id="CR522870">
    <property type="protein sequence ID" value="CAG35722.1"/>
    <property type="molecule type" value="Genomic_DNA"/>
</dbReference>
<gene>
    <name evidence="1" type="ordered locus">DP0993</name>
</gene>
<dbReference type="Proteomes" id="UP000000602">
    <property type="component" value="Chromosome"/>
</dbReference>
<reference evidence="2" key="1">
    <citation type="journal article" date="2004" name="Environ. Microbiol.">
        <title>The genome of Desulfotalea psychrophila, a sulfate-reducing bacterium from permanently cold Arctic sediments.</title>
        <authorList>
            <person name="Rabus R."/>
            <person name="Ruepp A."/>
            <person name="Frickey T."/>
            <person name="Rattei T."/>
            <person name="Fartmann B."/>
            <person name="Stark M."/>
            <person name="Bauer M."/>
            <person name="Zibat A."/>
            <person name="Lombardot T."/>
            <person name="Becker I."/>
            <person name="Amann J."/>
            <person name="Gellner K."/>
            <person name="Teeling H."/>
            <person name="Leuschner W.D."/>
            <person name="Gloeckner F.-O."/>
            <person name="Lupas A.N."/>
            <person name="Amann R."/>
            <person name="Klenk H.-P."/>
        </authorList>
    </citation>
    <scope>NUCLEOTIDE SEQUENCE [LARGE SCALE GENOMIC DNA]</scope>
    <source>
        <strain evidence="2">DSM 12343 / LSv54</strain>
    </source>
</reference>
<keyword evidence="2" id="KW-1185">Reference proteome</keyword>
<name>Q6APK2_DESPS</name>
<evidence type="ECO:0000313" key="1">
    <source>
        <dbReference type="EMBL" id="CAG35722.1"/>
    </source>
</evidence>